<protein>
    <submittedName>
        <fullName evidence="2">PIN domain-containing protein</fullName>
    </submittedName>
</protein>
<dbReference type="Gene3D" id="3.40.50.1010">
    <property type="entry name" value="5'-nuclease"/>
    <property type="match status" value="1"/>
</dbReference>
<accession>A0A4V2Z3A9</accession>
<evidence type="ECO:0000313" key="3">
    <source>
        <dbReference type="Proteomes" id="UP000294850"/>
    </source>
</evidence>
<evidence type="ECO:0000259" key="1">
    <source>
        <dbReference type="Pfam" id="PF01850"/>
    </source>
</evidence>
<dbReference type="InterPro" id="IPR029060">
    <property type="entry name" value="PIN-like_dom_sf"/>
</dbReference>
<name>A0A4V2Z3A9_9BACT</name>
<dbReference type="EMBL" id="SMFL01000010">
    <property type="protein sequence ID" value="TDE11998.1"/>
    <property type="molecule type" value="Genomic_DNA"/>
</dbReference>
<dbReference type="Pfam" id="PF01850">
    <property type="entry name" value="PIN"/>
    <property type="match status" value="1"/>
</dbReference>
<proteinExistence type="predicted"/>
<evidence type="ECO:0000313" key="2">
    <source>
        <dbReference type="EMBL" id="TDE11998.1"/>
    </source>
</evidence>
<gene>
    <name evidence="2" type="ORF">E0F88_23370</name>
</gene>
<dbReference type="RefSeq" id="WP_131960708.1">
    <property type="nucleotide sequence ID" value="NZ_SMFL01000010.1"/>
</dbReference>
<feature type="domain" description="PIN" evidence="1">
    <location>
        <begin position="6"/>
        <end position="112"/>
    </location>
</feature>
<dbReference type="SUPFAM" id="SSF88723">
    <property type="entry name" value="PIN domain-like"/>
    <property type="match status" value="1"/>
</dbReference>
<dbReference type="CDD" id="cd18692">
    <property type="entry name" value="PIN_VapC-like"/>
    <property type="match status" value="1"/>
</dbReference>
<sequence>MTSTNVFVDSNVILYLFDKDGAKKEIAERIIAGSPYINSQVLVEVGNVCKKKFGYSKSDIIGIWADLISDCLCVGLEESTMKAAIDLIKRYDFQFFDSIIVASAIEVKCSTLFSEAMQDGLIVSGTLTISNPFN</sequence>
<dbReference type="AlphaFoldDB" id="A0A4V2Z3A9"/>
<reference evidence="2 3" key="1">
    <citation type="submission" date="2019-03" db="EMBL/GenBank/DDBJ databases">
        <title>Dyadobacter AR-3-6 sp. nov., isolated from arctic soil.</title>
        <authorList>
            <person name="Chaudhary D.K."/>
        </authorList>
    </citation>
    <scope>NUCLEOTIDE SEQUENCE [LARGE SCALE GENOMIC DNA]</scope>
    <source>
        <strain evidence="2 3">AR-3-6</strain>
    </source>
</reference>
<organism evidence="2 3">
    <name type="scientific">Dyadobacter psychrotolerans</name>
    <dbReference type="NCBI Taxonomy" id="2541721"/>
    <lineage>
        <taxon>Bacteria</taxon>
        <taxon>Pseudomonadati</taxon>
        <taxon>Bacteroidota</taxon>
        <taxon>Cytophagia</taxon>
        <taxon>Cytophagales</taxon>
        <taxon>Spirosomataceae</taxon>
        <taxon>Dyadobacter</taxon>
    </lineage>
</organism>
<keyword evidence="3" id="KW-1185">Reference proteome</keyword>
<dbReference type="Proteomes" id="UP000294850">
    <property type="component" value="Unassembled WGS sequence"/>
</dbReference>
<comment type="caution">
    <text evidence="2">The sequence shown here is derived from an EMBL/GenBank/DDBJ whole genome shotgun (WGS) entry which is preliminary data.</text>
</comment>
<dbReference type="InterPro" id="IPR002716">
    <property type="entry name" value="PIN_dom"/>
</dbReference>
<dbReference type="OrthoDB" id="13900at2"/>